<feature type="region of interest" description="Disordered" evidence="1">
    <location>
        <begin position="19"/>
        <end position="57"/>
    </location>
</feature>
<protein>
    <submittedName>
        <fullName evidence="2">Uncharacterized protein</fullName>
    </submittedName>
</protein>
<comment type="caution">
    <text evidence="2">The sequence shown here is derived from an EMBL/GenBank/DDBJ whole genome shotgun (WGS) entry which is preliminary data.</text>
</comment>
<organism evidence="2 3">
    <name type="scientific">Chytriomyces confervae</name>
    <dbReference type="NCBI Taxonomy" id="246404"/>
    <lineage>
        <taxon>Eukaryota</taxon>
        <taxon>Fungi</taxon>
        <taxon>Fungi incertae sedis</taxon>
        <taxon>Chytridiomycota</taxon>
        <taxon>Chytridiomycota incertae sedis</taxon>
        <taxon>Chytridiomycetes</taxon>
        <taxon>Chytridiales</taxon>
        <taxon>Chytriomycetaceae</taxon>
        <taxon>Chytriomyces</taxon>
    </lineage>
</organism>
<reference evidence="2 3" key="1">
    <citation type="journal article" date="2019" name="Sci. Rep.">
        <title>Comparative genomics of chytrid fungi reveal insights into the obligate biotrophic and pathogenic lifestyle of Synchytrium endobioticum.</title>
        <authorList>
            <person name="van de Vossenberg B.T.L.H."/>
            <person name="Warris S."/>
            <person name="Nguyen H.D.T."/>
            <person name="van Gent-Pelzer M.P.E."/>
            <person name="Joly D.L."/>
            <person name="van de Geest H.C."/>
            <person name="Bonants P.J.M."/>
            <person name="Smith D.S."/>
            <person name="Levesque C.A."/>
            <person name="van der Lee T.A.J."/>
        </authorList>
    </citation>
    <scope>NUCLEOTIDE SEQUENCE [LARGE SCALE GENOMIC DNA]</scope>
    <source>
        <strain evidence="2 3">CBS 675.73</strain>
    </source>
</reference>
<gene>
    <name evidence="2" type="ORF">CcCBS67573_g02121</name>
</gene>
<dbReference type="Proteomes" id="UP000320333">
    <property type="component" value="Unassembled WGS sequence"/>
</dbReference>
<dbReference type="EMBL" id="QEAP01000041">
    <property type="protein sequence ID" value="TPX76619.1"/>
    <property type="molecule type" value="Genomic_DNA"/>
</dbReference>
<name>A0A507FJN9_9FUNG</name>
<dbReference type="AlphaFoldDB" id="A0A507FJN9"/>
<accession>A0A507FJN9</accession>
<feature type="compositionally biased region" description="Basic and acidic residues" evidence="1">
    <location>
        <begin position="33"/>
        <end position="49"/>
    </location>
</feature>
<evidence type="ECO:0000256" key="1">
    <source>
        <dbReference type="SAM" id="MobiDB-lite"/>
    </source>
</evidence>
<evidence type="ECO:0000313" key="3">
    <source>
        <dbReference type="Proteomes" id="UP000320333"/>
    </source>
</evidence>
<keyword evidence="3" id="KW-1185">Reference proteome</keyword>
<proteinExistence type="predicted"/>
<sequence length="57" mass="6535">MSILHKRYTRRLSIAETEATRCSQCTSHVDPVTPKERTSSSWRDSKKASIDPQQTTK</sequence>
<evidence type="ECO:0000313" key="2">
    <source>
        <dbReference type="EMBL" id="TPX76619.1"/>
    </source>
</evidence>